<protein>
    <recommendedName>
        <fullName evidence="3">Transposase</fullName>
    </recommendedName>
</protein>
<organism evidence="1 2">
    <name type="scientific">Clostridium frigoriphilum</name>
    <dbReference type="NCBI Taxonomy" id="443253"/>
    <lineage>
        <taxon>Bacteria</taxon>
        <taxon>Bacillati</taxon>
        <taxon>Bacillota</taxon>
        <taxon>Clostridia</taxon>
        <taxon>Eubacteriales</taxon>
        <taxon>Clostridiaceae</taxon>
        <taxon>Clostridium</taxon>
    </lineage>
</organism>
<keyword evidence="2" id="KW-1185">Reference proteome</keyword>
<comment type="caution">
    <text evidence="1">The sequence shown here is derived from an EMBL/GenBank/DDBJ whole genome shotgun (WGS) entry which is preliminary data.</text>
</comment>
<evidence type="ECO:0000313" key="1">
    <source>
        <dbReference type="EMBL" id="MEF2114609.1"/>
    </source>
</evidence>
<name>A0ABU7UUT7_9CLOT</name>
<dbReference type="RefSeq" id="WP_216254961.1">
    <property type="nucleotide sequence ID" value="NZ_JAZHFS010000026.1"/>
</dbReference>
<evidence type="ECO:0008006" key="3">
    <source>
        <dbReference type="Google" id="ProtNLM"/>
    </source>
</evidence>
<evidence type="ECO:0000313" key="2">
    <source>
        <dbReference type="Proteomes" id="UP001498469"/>
    </source>
</evidence>
<proteinExistence type="predicted"/>
<reference evidence="1 2" key="1">
    <citation type="submission" date="2023-11" db="EMBL/GenBank/DDBJ databases">
        <title>Draft genome sequence of a psychrophilic Clostridium strain from permafrost water brine.</title>
        <authorList>
            <person name="Shcherbakova V.A."/>
            <person name="Trubitsyn V.E."/>
            <person name="Zakharyuk A.G."/>
        </authorList>
    </citation>
    <scope>NUCLEOTIDE SEQUENCE [LARGE SCALE GENOMIC DNA]</scope>
    <source>
        <strain evidence="1 2">14F</strain>
    </source>
</reference>
<dbReference type="Proteomes" id="UP001498469">
    <property type="component" value="Unassembled WGS sequence"/>
</dbReference>
<sequence length="146" mass="16923">MCKSKWNDVKDKLLLVEAWARDGLIEEQIAHNLGISVSTLEVYKKEHQEFSRAIKKGKEISDIEVENALNKRALGYSYVEVKTTTEITKEVAADTTAQIFWLKNRKPKEWRDRKDIDSNINVTGETNTKYDLSEFTTEEPKEMLRA</sequence>
<gene>
    <name evidence="1" type="ORF">SJI18_20165</name>
</gene>
<dbReference type="EMBL" id="JAZHFS010000026">
    <property type="protein sequence ID" value="MEF2114609.1"/>
    <property type="molecule type" value="Genomic_DNA"/>
</dbReference>
<accession>A0ABU7UUT7</accession>